<keyword evidence="7 8" id="KW-0472">Membrane</keyword>
<evidence type="ECO:0000313" key="11">
    <source>
        <dbReference type="Proteomes" id="UP001148018"/>
    </source>
</evidence>
<dbReference type="GO" id="GO:0015179">
    <property type="term" value="F:L-amino acid transmembrane transporter activity"/>
    <property type="evidence" value="ECO:0007669"/>
    <property type="project" value="TreeGrafter"/>
</dbReference>
<dbReference type="Proteomes" id="UP001148018">
    <property type="component" value="Unassembled WGS sequence"/>
</dbReference>
<evidence type="ECO:0000256" key="1">
    <source>
        <dbReference type="ARBA" id="ARBA00004141"/>
    </source>
</evidence>
<feature type="transmembrane region" description="Helical" evidence="8">
    <location>
        <begin position="7"/>
        <end position="27"/>
    </location>
</feature>
<evidence type="ECO:0000256" key="3">
    <source>
        <dbReference type="ARBA" id="ARBA00022448"/>
    </source>
</evidence>
<evidence type="ECO:0000256" key="5">
    <source>
        <dbReference type="ARBA" id="ARBA00022970"/>
    </source>
</evidence>
<reference evidence="10" key="1">
    <citation type="submission" date="2022-07" db="EMBL/GenBank/DDBJ databases">
        <title>Chromosome-level genome of Muraenolepis orangiensis.</title>
        <authorList>
            <person name="Kim J."/>
        </authorList>
    </citation>
    <scope>NUCLEOTIDE SEQUENCE</scope>
    <source>
        <strain evidence="10">KU_S4_2022</strain>
        <tissue evidence="10">Muscle</tissue>
    </source>
</reference>
<organism evidence="10 11">
    <name type="scientific">Muraenolepis orangiensis</name>
    <name type="common">Patagonian moray cod</name>
    <dbReference type="NCBI Taxonomy" id="630683"/>
    <lineage>
        <taxon>Eukaryota</taxon>
        <taxon>Metazoa</taxon>
        <taxon>Chordata</taxon>
        <taxon>Craniata</taxon>
        <taxon>Vertebrata</taxon>
        <taxon>Euteleostomi</taxon>
        <taxon>Actinopterygii</taxon>
        <taxon>Neopterygii</taxon>
        <taxon>Teleostei</taxon>
        <taxon>Neoteleostei</taxon>
        <taxon>Acanthomorphata</taxon>
        <taxon>Zeiogadaria</taxon>
        <taxon>Gadariae</taxon>
        <taxon>Gadiformes</taxon>
        <taxon>Muraenolepidoidei</taxon>
        <taxon>Muraenolepididae</taxon>
        <taxon>Muraenolepis</taxon>
    </lineage>
</organism>
<keyword evidence="3" id="KW-0813">Transport</keyword>
<feature type="domain" description="Amino acid transporter transmembrane" evidence="9">
    <location>
        <begin position="3"/>
        <end position="95"/>
    </location>
</feature>
<dbReference type="GO" id="GO:0016020">
    <property type="term" value="C:membrane"/>
    <property type="evidence" value="ECO:0007669"/>
    <property type="project" value="UniProtKB-SubCell"/>
</dbReference>
<evidence type="ECO:0000256" key="4">
    <source>
        <dbReference type="ARBA" id="ARBA00022692"/>
    </source>
</evidence>
<gene>
    <name evidence="10" type="ORF">NHX12_024922</name>
</gene>
<keyword evidence="4 8" id="KW-0812">Transmembrane</keyword>
<keyword evidence="6 8" id="KW-1133">Transmembrane helix</keyword>
<comment type="subcellular location">
    <subcellularLocation>
        <location evidence="1">Membrane</location>
        <topology evidence="1">Multi-pass membrane protein</topology>
    </subcellularLocation>
</comment>
<proteinExistence type="inferred from homology"/>
<evidence type="ECO:0000256" key="2">
    <source>
        <dbReference type="ARBA" id="ARBA00008066"/>
    </source>
</evidence>
<comment type="similarity">
    <text evidence="2">Belongs to the amino acid/polyamine transporter 2 family.</text>
</comment>
<evidence type="ECO:0000256" key="8">
    <source>
        <dbReference type="SAM" id="Phobius"/>
    </source>
</evidence>
<feature type="transmembrane region" description="Helical" evidence="8">
    <location>
        <begin position="33"/>
        <end position="56"/>
    </location>
</feature>
<dbReference type="AlphaFoldDB" id="A0A9Q0ISS6"/>
<accession>A0A9Q0ISS6</accession>
<comment type="caution">
    <text evidence="10">The sequence shown here is derived from an EMBL/GenBank/DDBJ whole genome shotgun (WGS) entry which is preliminary data.</text>
</comment>
<name>A0A9Q0ISS6_9TELE</name>
<dbReference type="Pfam" id="PF01490">
    <property type="entry name" value="Aa_trans"/>
    <property type="match status" value="1"/>
</dbReference>
<sequence length="98" mass="10735">MTSSSNWGLIVNVVNSIVGVSVLTMPFCFKQCGIVLGTLLLFVCSWMTHQSCMFLVNSASSTKRRTYAGLGEFGVLPHVDGRSFHAYGKPFKALVETR</sequence>
<evidence type="ECO:0000259" key="9">
    <source>
        <dbReference type="Pfam" id="PF01490"/>
    </source>
</evidence>
<dbReference type="PANTHER" id="PTHR22950:SF646">
    <property type="entry name" value="SODIUM-COUPLED NEUTRAL AMINO ACID TRANSPORTER 10-RELATED"/>
    <property type="match status" value="1"/>
</dbReference>
<keyword evidence="5" id="KW-0029">Amino-acid transport</keyword>
<dbReference type="InterPro" id="IPR013057">
    <property type="entry name" value="AA_transpt_TM"/>
</dbReference>
<protein>
    <recommendedName>
        <fullName evidence="9">Amino acid transporter transmembrane domain-containing protein</fullName>
    </recommendedName>
</protein>
<dbReference type="EMBL" id="JANIIK010000040">
    <property type="protein sequence ID" value="KAJ3607871.1"/>
    <property type="molecule type" value="Genomic_DNA"/>
</dbReference>
<evidence type="ECO:0000256" key="6">
    <source>
        <dbReference type="ARBA" id="ARBA00022989"/>
    </source>
</evidence>
<evidence type="ECO:0000313" key="10">
    <source>
        <dbReference type="EMBL" id="KAJ3607871.1"/>
    </source>
</evidence>
<keyword evidence="11" id="KW-1185">Reference proteome</keyword>
<dbReference type="PANTHER" id="PTHR22950">
    <property type="entry name" value="AMINO ACID TRANSPORTER"/>
    <property type="match status" value="1"/>
</dbReference>
<dbReference type="OrthoDB" id="513400at2759"/>
<evidence type="ECO:0000256" key="7">
    <source>
        <dbReference type="ARBA" id="ARBA00023136"/>
    </source>
</evidence>